<evidence type="ECO:0000256" key="3">
    <source>
        <dbReference type="RuleBase" id="RU003694"/>
    </source>
</evidence>
<sequence length="891" mass="96196">MDPFFQYQEDPETWARARLFGAPSSTILSYYLGLKGPCLSIDTACSSSLVSSNLLFNYLRKQPDPSITEAVSAAMINALNPGTFVGLSGAGMLGRTGRCKSFDNSANGYARGEAVVACVFKKGQGAEDVENRVASFVSGFVNQDGRSASLTAPNGPSQQLCIRSSHRLAGILPQEIWCTENHGTGTALGDPIEVGSVRACFWKGREIPLLVTTGKSHQGHSEATAGLSGITKTVNTIRHSSVPSQCHLKFLNAHIDDSGFVAHFPIECCELNVLEKGVIGGLNSFGFGGTNSRGEVWAMSRAVQSRKTQEALGRSRTASIQKIAAVTLPCASCGLPMCFRCGHAMSEAVKNHHCADIREEVGTYEYCSNCYAGTLVPIITVASTHDLLEAADGSQICFHGYCWSSPKAQLKHCGCEESSYSTESPESQNRRRSLVNQVIKLNRFLVDEEGIPPEQCVRLTITKQQQEKNLSSIQEGLRNGPKKPGMPAPKAEAKAASSNNAVTGMVALVGATVLGAAASCPAPQVQDVFSVEWALDSGAGEHLASKEALTSQGVPLDLIEEFETISSSPLTFSTGGGLKNASVTIQTQGETFGDGLVYMLKKCPFVKSLGKLVQMGFSFVWGPDYEPTLVPSGSGFNATFDSSKCVVADRVEHHVPVFKEDVSFAFGMPAGVPASDADPAPELVPVVDVPAFDADSAPVPVIDVDAIDETHHIESSSDVPQDLADFVVHTPAEMLEDPVIETPHELMLEFHRNYDQNHPEEASHDHPQPSPDDEHVDLEPKESKIPPKHGFVPFDHLLCHNPASKHCDVCRQSKLRTRPHKRFQNQSEAARHAQVVDAPKAFLERICIDHLESTELGSKGEQYALVCVDSFPGLHMCIQIARKPRLRLRKP</sequence>
<dbReference type="EMBL" id="CAMXCT020004664">
    <property type="protein sequence ID" value="CAL1163236.1"/>
    <property type="molecule type" value="Genomic_DNA"/>
</dbReference>
<keyword evidence="8" id="KW-1185">Reference proteome</keyword>
<evidence type="ECO:0000256" key="1">
    <source>
        <dbReference type="ARBA" id="ARBA00022450"/>
    </source>
</evidence>
<evidence type="ECO:0000256" key="4">
    <source>
        <dbReference type="SAM" id="MobiDB-lite"/>
    </source>
</evidence>
<dbReference type="Pfam" id="PF00109">
    <property type="entry name" value="ketoacyl-synt"/>
    <property type="match status" value="1"/>
</dbReference>
<feature type="compositionally biased region" description="Basic and acidic residues" evidence="4">
    <location>
        <begin position="757"/>
        <end position="767"/>
    </location>
</feature>
<keyword evidence="1" id="KW-0596">Phosphopantetheine</keyword>
<dbReference type="AlphaFoldDB" id="A0A9P1DGN3"/>
<dbReference type="InterPro" id="IPR014031">
    <property type="entry name" value="Ketoacyl_synth_C"/>
</dbReference>
<evidence type="ECO:0000259" key="5">
    <source>
        <dbReference type="PROSITE" id="PS52004"/>
    </source>
</evidence>
<protein>
    <recommendedName>
        <fullName evidence="5">Ketosynthase family 3 (KS3) domain-containing protein</fullName>
    </recommendedName>
</protein>
<dbReference type="EMBL" id="CAMXCT010004664">
    <property type="protein sequence ID" value="CAI4009861.1"/>
    <property type="molecule type" value="Genomic_DNA"/>
</dbReference>
<evidence type="ECO:0000313" key="6">
    <source>
        <dbReference type="EMBL" id="CAI4009861.1"/>
    </source>
</evidence>
<dbReference type="CDD" id="cd00833">
    <property type="entry name" value="PKS"/>
    <property type="match status" value="1"/>
</dbReference>
<accession>A0A9P1DGN3</accession>
<dbReference type="InterPro" id="IPR016039">
    <property type="entry name" value="Thiolase-like"/>
</dbReference>
<dbReference type="PANTHER" id="PTHR43775">
    <property type="entry name" value="FATTY ACID SYNTHASE"/>
    <property type="match status" value="1"/>
</dbReference>
<dbReference type="InterPro" id="IPR020841">
    <property type="entry name" value="PKS_Beta-ketoAc_synthase_dom"/>
</dbReference>
<comment type="caution">
    <text evidence="6">The sequence shown here is derived from an EMBL/GenBank/DDBJ whole genome shotgun (WGS) entry which is preliminary data.</text>
</comment>
<comment type="similarity">
    <text evidence="3">Belongs to the thiolase-like superfamily. Beta-ketoacyl-ACP synthases family.</text>
</comment>
<evidence type="ECO:0000313" key="7">
    <source>
        <dbReference type="EMBL" id="CAL4797173.1"/>
    </source>
</evidence>
<gene>
    <name evidence="6" type="ORF">C1SCF055_LOCUS35191</name>
</gene>
<feature type="domain" description="Ketosynthase family 3 (KS3)" evidence="5">
    <location>
        <begin position="1"/>
        <end position="298"/>
    </location>
</feature>
<reference evidence="7 8" key="2">
    <citation type="submission" date="2024-05" db="EMBL/GenBank/DDBJ databases">
        <authorList>
            <person name="Chen Y."/>
            <person name="Shah S."/>
            <person name="Dougan E. K."/>
            <person name="Thang M."/>
            <person name="Chan C."/>
        </authorList>
    </citation>
    <scope>NUCLEOTIDE SEQUENCE [LARGE SCALE GENOMIC DNA]</scope>
</reference>
<feature type="region of interest" description="Disordered" evidence="4">
    <location>
        <begin position="757"/>
        <end position="785"/>
    </location>
</feature>
<evidence type="ECO:0000256" key="2">
    <source>
        <dbReference type="ARBA" id="ARBA00022553"/>
    </source>
</evidence>
<organism evidence="6">
    <name type="scientific">Cladocopium goreaui</name>
    <dbReference type="NCBI Taxonomy" id="2562237"/>
    <lineage>
        <taxon>Eukaryota</taxon>
        <taxon>Sar</taxon>
        <taxon>Alveolata</taxon>
        <taxon>Dinophyceae</taxon>
        <taxon>Suessiales</taxon>
        <taxon>Symbiodiniaceae</taxon>
        <taxon>Cladocopium</taxon>
    </lineage>
</organism>
<dbReference type="PANTHER" id="PTHR43775:SF37">
    <property type="entry name" value="SI:DKEY-61P9.11"/>
    <property type="match status" value="1"/>
</dbReference>
<reference evidence="6" key="1">
    <citation type="submission" date="2022-10" db="EMBL/GenBank/DDBJ databases">
        <authorList>
            <person name="Chen Y."/>
            <person name="Dougan E. K."/>
            <person name="Chan C."/>
            <person name="Rhodes N."/>
            <person name="Thang M."/>
        </authorList>
    </citation>
    <scope>NUCLEOTIDE SEQUENCE</scope>
</reference>
<evidence type="ECO:0000313" key="8">
    <source>
        <dbReference type="Proteomes" id="UP001152797"/>
    </source>
</evidence>
<dbReference type="Gene3D" id="3.40.47.10">
    <property type="match status" value="1"/>
</dbReference>
<dbReference type="SMART" id="SM00825">
    <property type="entry name" value="PKS_KS"/>
    <property type="match status" value="1"/>
</dbReference>
<dbReference type="SUPFAM" id="SSF53901">
    <property type="entry name" value="Thiolase-like"/>
    <property type="match status" value="2"/>
</dbReference>
<dbReference type="GO" id="GO:0004312">
    <property type="term" value="F:fatty acid synthase activity"/>
    <property type="evidence" value="ECO:0007669"/>
    <property type="project" value="TreeGrafter"/>
</dbReference>
<name>A0A9P1DGN3_9DINO</name>
<dbReference type="GO" id="GO:0006633">
    <property type="term" value="P:fatty acid biosynthetic process"/>
    <property type="evidence" value="ECO:0007669"/>
    <property type="project" value="TreeGrafter"/>
</dbReference>
<dbReference type="InterPro" id="IPR014030">
    <property type="entry name" value="Ketoacyl_synth_N"/>
</dbReference>
<keyword evidence="2" id="KW-0597">Phosphoprotein</keyword>
<dbReference type="EMBL" id="CAMXCT030004664">
    <property type="protein sequence ID" value="CAL4797173.1"/>
    <property type="molecule type" value="Genomic_DNA"/>
</dbReference>
<dbReference type="PROSITE" id="PS52004">
    <property type="entry name" value="KS3_2"/>
    <property type="match status" value="1"/>
</dbReference>
<dbReference type="Proteomes" id="UP001152797">
    <property type="component" value="Unassembled WGS sequence"/>
</dbReference>
<dbReference type="InterPro" id="IPR050091">
    <property type="entry name" value="PKS_NRPS_Biosynth_Enz"/>
</dbReference>
<dbReference type="Pfam" id="PF02801">
    <property type="entry name" value="Ketoacyl-synt_C"/>
    <property type="match status" value="1"/>
</dbReference>
<keyword evidence="3" id="KW-0808">Transferase</keyword>
<dbReference type="OrthoDB" id="329835at2759"/>
<proteinExistence type="inferred from homology"/>